<reference evidence="1" key="1">
    <citation type="submission" date="2021-12" db="EMBL/GenBank/DDBJ databases">
        <title>Novel species in genus Dyadobacter.</title>
        <authorList>
            <person name="Ma C."/>
        </authorList>
    </citation>
    <scope>NUCLEOTIDE SEQUENCE</scope>
    <source>
        <strain evidence="1">CY399</strain>
    </source>
</reference>
<keyword evidence="2" id="KW-1185">Reference proteome</keyword>
<name>A0A9X1P7B5_9BACT</name>
<proteinExistence type="predicted"/>
<dbReference type="EMBL" id="JAJTTA010000002">
    <property type="protein sequence ID" value="MCF0040066.1"/>
    <property type="molecule type" value="Genomic_DNA"/>
</dbReference>
<dbReference type="AlphaFoldDB" id="A0A9X1P7B5"/>
<comment type="caution">
    <text evidence="1">The sequence shown here is derived from an EMBL/GenBank/DDBJ whole genome shotgun (WGS) entry which is preliminary data.</text>
</comment>
<dbReference type="Proteomes" id="UP001139700">
    <property type="component" value="Unassembled WGS sequence"/>
</dbReference>
<dbReference type="RefSeq" id="WP_234612501.1">
    <property type="nucleotide sequence ID" value="NZ_JAJTTA010000002.1"/>
</dbReference>
<evidence type="ECO:0000313" key="2">
    <source>
        <dbReference type="Proteomes" id="UP001139700"/>
    </source>
</evidence>
<protein>
    <submittedName>
        <fullName evidence="1">Uncharacterized protein</fullName>
    </submittedName>
</protein>
<sequence>MERLDILNFKKHAINGEYVFVTEDKMKIRQWRSSPESIIQESALVNSTETLYHEFDSQSGQIKITGKRFYGFPVGEWKQFSKDGSLLKSWNEDRNYDFNVEQLVAKVKELGFNLKISSPGVWVSRTRNGLPFYYVTYPVSAKSPYVVYKVKIDGKTGKILSQEEIKTRN</sequence>
<organism evidence="1 2">
    <name type="scientific">Dyadobacter fanqingshengii</name>
    <dbReference type="NCBI Taxonomy" id="2906443"/>
    <lineage>
        <taxon>Bacteria</taxon>
        <taxon>Pseudomonadati</taxon>
        <taxon>Bacteroidota</taxon>
        <taxon>Cytophagia</taxon>
        <taxon>Cytophagales</taxon>
        <taxon>Spirosomataceae</taxon>
        <taxon>Dyadobacter</taxon>
    </lineage>
</organism>
<accession>A0A9X1P7B5</accession>
<gene>
    <name evidence="1" type="ORF">LXM24_08215</name>
</gene>
<evidence type="ECO:0000313" key="1">
    <source>
        <dbReference type="EMBL" id="MCF0040066.1"/>
    </source>
</evidence>